<gene>
    <name evidence="1" type="ORF">OWV82_017397</name>
</gene>
<proteinExistence type="predicted"/>
<protein>
    <submittedName>
        <fullName evidence="1">Transcription termination factor like</fullName>
    </submittedName>
</protein>
<name>A0ACC1XK63_MELAZ</name>
<organism evidence="1 2">
    <name type="scientific">Melia azedarach</name>
    <name type="common">Chinaberry tree</name>
    <dbReference type="NCBI Taxonomy" id="155640"/>
    <lineage>
        <taxon>Eukaryota</taxon>
        <taxon>Viridiplantae</taxon>
        <taxon>Streptophyta</taxon>
        <taxon>Embryophyta</taxon>
        <taxon>Tracheophyta</taxon>
        <taxon>Spermatophyta</taxon>
        <taxon>Magnoliopsida</taxon>
        <taxon>eudicotyledons</taxon>
        <taxon>Gunneridae</taxon>
        <taxon>Pentapetalae</taxon>
        <taxon>rosids</taxon>
        <taxon>malvids</taxon>
        <taxon>Sapindales</taxon>
        <taxon>Meliaceae</taxon>
        <taxon>Melia</taxon>
    </lineage>
</organism>
<dbReference type="Proteomes" id="UP001164539">
    <property type="component" value="Chromosome 9"/>
</dbReference>
<reference evidence="1 2" key="1">
    <citation type="journal article" date="2023" name="Science">
        <title>Complex scaffold remodeling in plant triterpene biosynthesis.</title>
        <authorList>
            <person name="De La Pena R."/>
            <person name="Hodgson H."/>
            <person name="Liu J.C."/>
            <person name="Stephenson M.J."/>
            <person name="Martin A.C."/>
            <person name="Owen C."/>
            <person name="Harkess A."/>
            <person name="Leebens-Mack J."/>
            <person name="Jimenez L.E."/>
            <person name="Osbourn A."/>
            <person name="Sattely E.S."/>
        </authorList>
    </citation>
    <scope>NUCLEOTIDE SEQUENCE [LARGE SCALE GENOMIC DNA]</scope>
    <source>
        <strain evidence="2">cv. JPN11</strain>
        <tissue evidence="1">Leaf</tissue>
    </source>
</reference>
<dbReference type="EMBL" id="CM051402">
    <property type="protein sequence ID" value="KAJ4711362.1"/>
    <property type="molecule type" value="Genomic_DNA"/>
</dbReference>
<accession>A0ACC1XK63</accession>
<keyword evidence="2" id="KW-1185">Reference proteome</keyword>
<sequence length="207" mass="24224">MYPRLLTSDIPADVEPVVDFLLREVLIPFDDLPKSLTRCPRILVADLTNQLRPTFEFLKEFGFTGVHRINCQTTLLLVSSVERTLKLKIEFLKSLGFSDKEVERMVLRSPGLLTYSVENNLVPKVEFFMEEMKGDLEEIKRFPQYFSFSLEKKIKPRYRILVEQGFKLPLSKMLRVSDGEFNARLIEMRLQLAKRRSWQSGKLKFVS</sequence>
<comment type="caution">
    <text evidence="1">The sequence shown here is derived from an EMBL/GenBank/DDBJ whole genome shotgun (WGS) entry which is preliminary data.</text>
</comment>
<evidence type="ECO:0000313" key="1">
    <source>
        <dbReference type="EMBL" id="KAJ4711362.1"/>
    </source>
</evidence>
<evidence type="ECO:0000313" key="2">
    <source>
        <dbReference type="Proteomes" id="UP001164539"/>
    </source>
</evidence>